<dbReference type="RefSeq" id="WP_005283729.1">
    <property type="nucleotide sequence ID" value="NZ_AP028090.1"/>
</dbReference>
<comment type="caution">
    <text evidence="5">The sequence shown here is derived from an EMBL/GenBank/DDBJ whole genome shotgun (WGS) entry which is preliminary data.</text>
</comment>
<evidence type="ECO:0000256" key="2">
    <source>
        <dbReference type="ARBA" id="ARBA00023016"/>
    </source>
</evidence>
<comment type="function">
    <text evidence="3">Inhibits the supercoiling activity of DNA gyrase. Acts by inhibiting DNA gyrase at an early step, prior to (or at the step of) binding of DNA by the gyrase. It protects cells against toxins that target DNA gyrase, by inhibiting activity of these toxins and reducing the formation of lethal double-strand breaks in the cell.</text>
</comment>
<reference evidence="6" key="1">
    <citation type="submission" date="2017-09" db="EMBL/GenBank/DDBJ databases">
        <title>FDA dAtabase for Regulatory Grade micrObial Sequences (FDA-ARGOS): Supporting development and validation of Infectious Disease Dx tests.</title>
        <authorList>
            <person name="Goldberg B."/>
            <person name="Campos J."/>
            <person name="Tallon L."/>
            <person name="Sadzewicz L."/>
            <person name="Ott S."/>
            <person name="Zhao X."/>
            <person name="Nagaraj S."/>
            <person name="Vavikolanu K."/>
            <person name="Aluvathingal J."/>
            <person name="Nadendla S."/>
            <person name="Geyer C."/>
            <person name="Sichtig H."/>
        </authorList>
    </citation>
    <scope>NUCLEOTIDE SEQUENCE [LARGE SCALE GENOMIC DNA]</scope>
    <source>
        <strain evidence="6">FDAARGOS_370</strain>
    </source>
</reference>
<name>A0A2A7U4G4_EDWTA</name>
<dbReference type="GO" id="GO:0008657">
    <property type="term" value="F:DNA topoisomerase type II (double strand cut, ATP-hydrolyzing) inhibitor activity"/>
    <property type="evidence" value="ECO:0007669"/>
    <property type="project" value="UniProtKB-UniRule"/>
</dbReference>
<dbReference type="SMART" id="SM00871">
    <property type="entry name" value="AraC_E_bind"/>
    <property type="match status" value="1"/>
</dbReference>
<gene>
    <name evidence="3" type="primary">sbmC</name>
    <name evidence="5" type="ORF">CRM76_15900</name>
</gene>
<dbReference type="InterPro" id="IPR011256">
    <property type="entry name" value="Reg_factor_effector_dom_sf"/>
</dbReference>
<protein>
    <recommendedName>
        <fullName evidence="3">DNA gyrase inhibitor</fullName>
    </recommendedName>
</protein>
<comment type="subcellular location">
    <subcellularLocation>
        <location evidence="3">Cytoplasm</location>
    </subcellularLocation>
</comment>
<dbReference type="PANTHER" id="PTHR40055:SF2">
    <property type="entry name" value="DNA GYRASE INHIBITOR"/>
    <property type="match status" value="1"/>
</dbReference>
<dbReference type="GeneID" id="93123481"/>
<dbReference type="HAMAP" id="MF_01896">
    <property type="entry name" value="DNA_gyrase_inhibitor"/>
    <property type="match status" value="1"/>
</dbReference>
<evidence type="ECO:0000256" key="3">
    <source>
        <dbReference type="HAMAP-Rule" id="MF_01896"/>
    </source>
</evidence>
<keyword evidence="1 3" id="KW-0963">Cytoplasm</keyword>
<dbReference type="SUPFAM" id="SSF55136">
    <property type="entry name" value="Probable bacterial effector-binding domain"/>
    <property type="match status" value="1"/>
</dbReference>
<feature type="domain" description="AraC effector-binding" evidence="4">
    <location>
        <begin position="1"/>
        <end position="154"/>
    </location>
</feature>
<evidence type="ECO:0000313" key="6">
    <source>
        <dbReference type="Proteomes" id="UP000219788"/>
    </source>
</evidence>
<dbReference type="InterPro" id="IPR010499">
    <property type="entry name" value="AraC_E-bd"/>
</dbReference>
<sequence>MTLQIEMLAARPLFALRLVGPLEHTLSEGFTRLMAWAERHHLSGEWMAIYYDNPQQVAPEALRVDVALAAAPDVPLPADADDAGVRRLTLAAGQYALAAVQVTQHDFATPWMALFAEQLPASGYRPSGGPCFERYLNDGRLTGEWQLELGVPVVKG</sequence>
<evidence type="ECO:0000259" key="4">
    <source>
        <dbReference type="SMART" id="SM00871"/>
    </source>
</evidence>
<dbReference type="Gene3D" id="3.20.80.10">
    <property type="entry name" value="Regulatory factor, effector binding domain"/>
    <property type="match status" value="1"/>
</dbReference>
<comment type="similarity">
    <text evidence="3">Belongs to the DNA gyrase inhibitor family.</text>
</comment>
<keyword evidence="2 3" id="KW-0346">Stress response</keyword>
<dbReference type="PANTHER" id="PTHR40055">
    <property type="entry name" value="TRANSCRIPTIONAL REGULATOR YGIV-RELATED"/>
    <property type="match status" value="1"/>
</dbReference>
<dbReference type="EMBL" id="PDDV01000013">
    <property type="protein sequence ID" value="PEH73302.1"/>
    <property type="molecule type" value="Genomic_DNA"/>
</dbReference>
<dbReference type="InterPro" id="IPR024911">
    <property type="entry name" value="SmbC"/>
</dbReference>
<dbReference type="GO" id="GO:0005737">
    <property type="term" value="C:cytoplasm"/>
    <property type="evidence" value="ECO:0007669"/>
    <property type="project" value="UniProtKB-SubCell"/>
</dbReference>
<evidence type="ECO:0000256" key="1">
    <source>
        <dbReference type="ARBA" id="ARBA00022490"/>
    </source>
</evidence>
<comment type="subunit">
    <text evidence="3">Interacts with DNA gyrase.</text>
</comment>
<dbReference type="InterPro" id="IPR050908">
    <property type="entry name" value="SmbC-like"/>
</dbReference>
<dbReference type="Pfam" id="PF06445">
    <property type="entry name" value="GyrI-like"/>
    <property type="match status" value="1"/>
</dbReference>
<dbReference type="InterPro" id="IPR029442">
    <property type="entry name" value="GyrI-like"/>
</dbReference>
<dbReference type="STRING" id="636.AAW15_11255"/>
<dbReference type="Proteomes" id="UP000219788">
    <property type="component" value="Unassembled WGS sequence"/>
</dbReference>
<organism evidence="5 6">
    <name type="scientific">Edwardsiella tarda</name>
    <dbReference type="NCBI Taxonomy" id="636"/>
    <lineage>
        <taxon>Bacteria</taxon>
        <taxon>Pseudomonadati</taxon>
        <taxon>Pseudomonadota</taxon>
        <taxon>Gammaproteobacteria</taxon>
        <taxon>Enterobacterales</taxon>
        <taxon>Hafniaceae</taxon>
        <taxon>Edwardsiella</taxon>
    </lineage>
</organism>
<dbReference type="AlphaFoldDB" id="A0A2A7U4G4"/>
<dbReference type="OrthoDB" id="282744at2"/>
<evidence type="ECO:0000313" key="5">
    <source>
        <dbReference type="EMBL" id="PEH73302.1"/>
    </source>
</evidence>
<accession>A0A2A7U4G4</accession>
<proteinExistence type="inferred from homology"/>